<name>A0A7X5UXV6_9SPHN</name>
<keyword evidence="1" id="KW-1133">Transmembrane helix</keyword>
<protein>
    <submittedName>
        <fullName evidence="2">Uncharacterized protein</fullName>
    </submittedName>
</protein>
<feature type="transmembrane region" description="Helical" evidence="1">
    <location>
        <begin position="261"/>
        <end position="282"/>
    </location>
</feature>
<comment type="caution">
    <text evidence="2">The sequence shown here is derived from an EMBL/GenBank/DDBJ whole genome shotgun (WGS) entry which is preliminary data.</text>
</comment>
<feature type="transmembrane region" description="Helical" evidence="1">
    <location>
        <begin position="171"/>
        <end position="192"/>
    </location>
</feature>
<keyword evidence="1" id="KW-0472">Membrane</keyword>
<feature type="transmembrane region" description="Helical" evidence="1">
    <location>
        <begin position="288"/>
        <end position="306"/>
    </location>
</feature>
<dbReference type="EMBL" id="JAASQV010000001">
    <property type="protein sequence ID" value="NIJ64191.1"/>
    <property type="molecule type" value="Genomic_DNA"/>
</dbReference>
<dbReference type="RefSeq" id="WP_167298580.1">
    <property type="nucleotide sequence ID" value="NZ_JAASQV010000001.1"/>
</dbReference>
<feature type="transmembrane region" description="Helical" evidence="1">
    <location>
        <begin position="139"/>
        <end position="165"/>
    </location>
</feature>
<reference evidence="2 3" key="1">
    <citation type="submission" date="2020-03" db="EMBL/GenBank/DDBJ databases">
        <title>Genomic Encyclopedia of Type Strains, Phase IV (KMG-IV): sequencing the most valuable type-strain genomes for metagenomic binning, comparative biology and taxonomic classification.</title>
        <authorList>
            <person name="Goeker M."/>
        </authorList>
    </citation>
    <scope>NUCLEOTIDE SEQUENCE [LARGE SCALE GENOMIC DNA]</scope>
    <source>
        <strain evidence="2 3">DSM 4733</strain>
    </source>
</reference>
<evidence type="ECO:0000313" key="3">
    <source>
        <dbReference type="Proteomes" id="UP000564677"/>
    </source>
</evidence>
<sequence length="311" mass="33148">MASSASQMNARADQAALLFPPTPPVREWLLTLAGLGLSAAILLAVLVQLGGIDTSRFAAAPANPWFWLCFALFYALGPAMEWLILHRLWKLRAAALPALFRKQVANEIVFGYSGDAQFYLWARQHQPLKGSVFGTLRDVAVLSALAGNLATLAMMVINAPLLYAIAGGTLLNSFAASVAVIILSSLGILVMRRFVSLLTLSRRDLIVTFCLHSLRIILSLVFTALLWKLLLPGLSPMILIAVATLRMMVHRLPLVPARDALLAPLVLALLGPGSGLAAATMLVAALTLVTHLAVGALTSIASFLPASRTSL</sequence>
<evidence type="ECO:0000313" key="2">
    <source>
        <dbReference type="EMBL" id="NIJ64191.1"/>
    </source>
</evidence>
<evidence type="ECO:0000256" key="1">
    <source>
        <dbReference type="SAM" id="Phobius"/>
    </source>
</evidence>
<organism evidence="2 3">
    <name type="scientific">Sphingomonas leidyi</name>
    <dbReference type="NCBI Taxonomy" id="68569"/>
    <lineage>
        <taxon>Bacteria</taxon>
        <taxon>Pseudomonadati</taxon>
        <taxon>Pseudomonadota</taxon>
        <taxon>Alphaproteobacteria</taxon>
        <taxon>Sphingomonadales</taxon>
        <taxon>Sphingomonadaceae</taxon>
        <taxon>Sphingomonas</taxon>
    </lineage>
</organism>
<keyword evidence="3" id="KW-1185">Reference proteome</keyword>
<dbReference type="Proteomes" id="UP000564677">
    <property type="component" value="Unassembled WGS sequence"/>
</dbReference>
<gene>
    <name evidence="2" type="ORF">FHR20_001122</name>
</gene>
<accession>A0A7X5UXV6</accession>
<feature type="transmembrane region" description="Helical" evidence="1">
    <location>
        <begin position="28"/>
        <end position="52"/>
    </location>
</feature>
<feature type="transmembrane region" description="Helical" evidence="1">
    <location>
        <begin position="233"/>
        <end position="249"/>
    </location>
</feature>
<dbReference type="AlphaFoldDB" id="A0A7X5UXV6"/>
<keyword evidence="1" id="KW-0812">Transmembrane</keyword>
<proteinExistence type="predicted"/>
<feature type="transmembrane region" description="Helical" evidence="1">
    <location>
        <begin position="64"/>
        <end position="85"/>
    </location>
</feature>
<feature type="transmembrane region" description="Helical" evidence="1">
    <location>
        <begin position="204"/>
        <end position="227"/>
    </location>
</feature>